<evidence type="ECO:0000256" key="4">
    <source>
        <dbReference type="ARBA" id="ARBA00022737"/>
    </source>
</evidence>
<evidence type="ECO:0000256" key="5">
    <source>
        <dbReference type="ARBA" id="ARBA00023028"/>
    </source>
</evidence>
<dbReference type="PROSITE" id="PS50088">
    <property type="entry name" value="ANK_REPEAT"/>
    <property type="match status" value="6"/>
</dbReference>
<dbReference type="SUPFAM" id="SSF48403">
    <property type="entry name" value="Ankyrin repeat"/>
    <property type="match status" value="1"/>
</dbReference>
<dbReference type="GO" id="GO:0044218">
    <property type="term" value="C:other organism cell membrane"/>
    <property type="evidence" value="ECO:0007669"/>
    <property type="project" value="UniProtKB-KW"/>
</dbReference>
<keyword evidence="6 8" id="KW-0040">ANK repeat</keyword>
<evidence type="ECO:0000256" key="3">
    <source>
        <dbReference type="ARBA" id="ARBA00022537"/>
    </source>
</evidence>
<dbReference type="Pfam" id="PF07525">
    <property type="entry name" value="SOCS_box"/>
    <property type="match status" value="1"/>
</dbReference>
<keyword evidence="2" id="KW-0268">Exocytosis</keyword>
<dbReference type="PANTHER" id="PTHR24126:SF14">
    <property type="entry name" value="ANK_REP_REGION DOMAIN-CONTAINING PROTEIN"/>
    <property type="match status" value="1"/>
</dbReference>
<evidence type="ECO:0000256" key="6">
    <source>
        <dbReference type="ARBA" id="ARBA00023043"/>
    </source>
</evidence>
<dbReference type="CDD" id="cd03716">
    <property type="entry name" value="SOCS_ASB_like"/>
    <property type="match status" value="1"/>
</dbReference>
<dbReference type="PRINTS" id="PR01415">
    <property type="entry name" value="ANKYRIN"/>
</dbReference>
<name>A0A7R9LLH8_9ACAR</name>
<evidence type="ECO:0000256" key="8">
    <source>
        <dbReference type="PROSITE-ProRule" id="PRU00023"/>
    </source>
</evidence>
<reference evidence="10" key="1">
    <citation type="submission" date="2020-11" db="EMBL/GenBank/DDBJ databases">
        <authorList>
            <person name="Tran Van P."/>
        </authorList>
    </citation>
    <scope>NUCLEOTIDE SEQUENCE</scope>
</reference>
<keyword evidence="5" id="KW-0638">Presynaptic neurotoxin</keyword>
<feature type="domain" description="SOCS box" evidence="9">
    <location>
        <begin position="410"/>
        <end position="469"/>
    </location>
</feature>
<proteinExistence type="predicted"/>
<accession>A0A7R9LLH8</accession>
<dbReference type="Proteomes" id="UP000728032">
    <property type="component" value="Unassembled WGS sequence"/>
</dbReference>
<sequence>MPSLPCLQTLQRELADSIIRCAPLDDIRILLACGAKVNEPVTQGLRPLHYATYQKYSEAVNLLLVRGSDVDAMDEVGYTALHLCAERGYSDLMQMLLDRSCRVKFTELHPDDKALGNPPRATLADEPLRLAIKNGHKECAEILLQNGADPNARYFLGSEINLISPLNITFMEMLLKFGACPDSRDRSGLTPLMKACRHPQGYAAAKILLHYGADPNAMTSERHDHRTVLHYAVLSGNIDIVRLLLHHSANVRFSPDFQKPTPLDFAILRGNVEMVKLLIHSGADVNVGSPIIGLPLHIALSEKVENKEEIVKILLDADADPNAITVDERGPLLKPPLGEYFNSSEAPNCEIIRLLLKYGARIIIKAQIANPIGILKVMHRIRLNISLDVMNLVVEMAESFSIASIKRCSLLSTPQRELILQTAMNPIPLKHMVRVAVRHFLGDYGQNVIEKVDLLPIPALIKRYILYEI</sequence>
<dbReference type="Gene3D" id="1.25.40.20">
    <property type="entry name" value="Ankyrin repeat-containing domain"/>
    <property type="match status" value="2"/>
</dbReference>
<dbReference type="GO" id="GO:0044231">
    <property type="term" value="C:host cell presynaptic membrane"/>
    <property type="evidence" value="ECO:0007669"/>
    <property type="project" value="UniProtKB-KW"/>
</dbReference>
<evidence type="ECO:0000256" key="2">
    <source>
        <dbReference type="ARBA" id="ARBA00022483"/>
    </source>
</evidence>
<dbReference type="PROSITE" id="PS50225">
    <property type="entry name" value="SOCS"/>
    <property type="match status" value="1"/>
</dbReference>
<dbReference type="InterPro" id="IPR036770">
    <property type="entry name" value="Ankyrin_rpt-contain_sf"/>
</dbReference>
<gene>
    <name evidence="10" type="ORF">ONB1V03_LOCUS3988</name>
</gene>
<evidence type="ECO:0000313" key="10">
    <source>
        <dbReference type="EMBL" id="CAD7643149.1"/>
    </source>
</evidence>
<dbReference type="InterPro" id="IPR001496">
    <property type="entry name" value="SOCS_box"/>
</dbReference>
<keyword evidence="7" id="KW-0472">Membrane</keyword>
<dbReference type="Pfam" id="PF00023">
    <property type="entry name" value="Ank"/>
    <property type="match status" value="2"/>
</dbReference>
<evidence type="ECO:0000256" key="7">
    <source>
        <dbReference type="ARBA" id="ARBA00023298"/>
    </source>
</evidence>
<feature type="repeat" description="ANK" evidence="8">
    <location>
        <begin position="258"/>
        <end position="290"/>
    </location>
</feature>
<keyword evidence="11" id="KW-1185">Reference proteome</keyword>
<keyword evidence="5" id="KW-0800">Toxin</keyword>
<dbReference type="PROSITE" id="PS50297">
    <property type="entry name" value="ANK_REP_REGION"/>
    <property type="match status" value="5"/>
</dbReference>
<dbReference type="EMBL" id="OC916098">
    <property type="protein sequence ID" value="CAD7643149.1"/>
    <property type="molecule type" value="Genomic_DNA"/>
</dbReference>
<dbReference type="EMBL" id="CAJPVJ010001273">
    <property type="protein sequence ID" value="CAG2164434.1"/>
    <property type="molecule type" value="Genomic_DNA"/>
</dbReference>
<dbReference type="PANTHER" id="PTHR24126">
    <property type="entry name" value="ANKYRIN REPEAT, PH AND SEC7 DOMAIN CONTAINING PROTEIN SECG-RELATED"/>
    <property type="match status" value="1"/>
</dbReference>
<dbReference type="OrthoDB" id="366390at2759"/>
<dbReference type="Pfam" id="PF12796">
    <property type="entry name" value="Ank_2"/>
    <property type="match status" value="2"/>
</dbReference>
<comment type="subcellular location">
    <subcellularLocation>
        <location evidence="1">Target cell membrane</location>
    </subcellularLocation>
</comment>
<keyword evidence="7" id="KW-1053">Target membrane</keyword>
<protein>
    <recommendedName>
        <fullName evidence="9">SOCS box domain-containing protein</fullName>
    </recommendedName>
</protein>
<feature type="repeat" description="ANK" evidence="8">
    <location>
        <begin position="43"/>
        <end position="75"/>
    </location>
</feature>
<dbReference type="SMART" id="SM00969">
    <property type="entry name" value="SOCS_box"/>
    <property type="match status" value="1"/>
</dbReference>
<evidence type="ECO:0000313" key="11">
    <source>
        <dbReference type="Proteomes" id="UP000728032"/>
    </source>
</evidence>
<feature type="repeat" description="ANK" evidence="8">
    <location>
        <begin position="76"/>
        <end position="108"/>
    </location>
</feature>
<organism evidence="10">
    <name type="scientific">Oppiella nova</name>
    <dbReference type="NCBI Taxonomy" id="334625"/>
    <lineage>
        <taxon>Eukaryota</taxon>
        <taxon>Metazoa</taxon>
        <taxon>Ecdysozoa</taxon>
        <taxon>Arthropoda</taxon>
        <taxon>Chelicerata</taxon>
        <taxon>Arachnida</taxon>
        <taxon>Acari</taxon>
        <taxon>Acariformes</taxon>
        <taxon>Sarcoptiformes</taxon>
        <taxon>Oribatida</taxon>
        <taxon>Brachypylina</taxon>
        <taxon>Oppioidea</taxon>
        <taxon>Oppiidae</taxon>
        <taxon>Oppiella</taxon>
    </lineage>
</organism>
<evidence type="ECO:0000259" key="9">
    <source>
        <dbReference type="PROSITE" id="PS50225"/>
    </source>
</evidence>
<dbReference type="GO" id="GO:0006887">
    <property type="term" value="P:exocytosis"/>
    <property type="evidence" value="ECO:0007669"/>
    <property type="project" value="UniProtKB-KW"/>
</dbReference>
<feature type="repeat" description="ANK" evidence="8">
    <location>
        <begin position="224"/>
        <end position="256"/>
    </location>
</feature>
<feature type="repeat" description="ANK" evidence="8">
    <location>
        <begin position="187"/>
        <end position="220"/>
    </location>
</feature>
<keyword evidence="3" id="KW-1052">Target cell membrane</keyword>
<dbReference type="InterPro" id="IPR002110">
    <property type="entry name" value="Ankyrin_rpt"/>
</dbReference>
<keyword evidence="5" id="KW-0528">Neurotoxin</keyword>
<dbReference type="SMART" id="SM00248">
    <property type="entry name" value="ANK"/>
    <property type="match status" value="7"/>
</dbReference>
<dbReference type="AlphaFoldDB" id="A0A7R9LLH8"/>
<evidence type="ECO:0000256" key="1">
    <source>
        <dbReference type="ARBA" id="ARBA00004175"/>
    </source>
</evidence>
<feature type="repeat" description="ANK" evidence="8">
    <location>
        <begin position="123"/>
        <end position="155"/>
    </location>
</feature>
<keyword evidence="4" id="KW-0677">Repeat</keyword>